<accession>A0ABM1RJB3</accession>
<keyword evidence="5" id="KW-1015">Disulfide bond</keyword>
<dbReference type="PANTHER" id="PTHR34450">
    <property type="entry name" value="DEFENSIN-LIKE PROTEIN 245-RELATED"/>
    <property type="match status" value="1"/>
</dbReference>
<evidence type="ECO:0000256" key="3">
    <source>
        <dbReference type="ARBA" id="ARBA00022525"/>
    </source>
</evidence>
<dbReference type="GeneID" id="109132232"/>
<dbReference type="Proteomes" id="UP000694864">
    <property type="component" value="Chromosome 1"/>
</dbReference>
<dbReference type="RefSeq" id="XP_019099101.1">
    <property type="nucleotide sequence ID" value="XM_019243556.1"/>
</dbReference>
<evidence type="ECO:0000256" key="1">
    <source>
        <dbReference type="ARBA" id="ARBA00004613"/>
    </source>
</evidence>
<comment type="subcellular location">
    <subcellularLocation>
        <location evidence="1">Secreted</location>
    </subcellularLocation>
</comment>
<reference evidence="6" key="1">
    <citation type="journal article" date="2014" name="Nat. Commun.">
        <title>The emerging biofuel crop Camelina sativa retains a highly undifferentiated hexaploid genome structure.</title>
        <authorList>
            <person name="Kagale S."/>
            <person name="Koh C."/>
            <person name="Nixon J."/>
            <person name="Bollina V."/>
            <person name="Clarke W.E."/>
            <person name="Tuteja R."/>
            <person name="Spillane C."/>
            <person name="Robinson S.J."/>
            <person name="Links M.G."/>
            <person name="Clarke C."/>
            <person name="Higgins E.E."/>
            <person name="Huebert T."/>
            <person name="Sharpe A.G."/>
            <person name="Parkin I.A."/>
        </authorList>
    </citation>
    <scope>NUCLEOTIDE SEQUENCE [LARGE SCALE GENOMIC DNA]</scope>
    <source>
        <strain evidence="6">cv. DH55</strain>
    </source>
</reference>
<keyword evidence="6" id="KW-1185">Reference proteome</keyword>
<dbReference type="InterPro" id="IPR010682">
    <property type="entry name" value="SCRL"/>
</dbReference>
<dbReference type="Pfam" id="PF06876">
    <property type="entry name" value="SCRL"/>
    <property type="match status" value="1"/>
</dbReference>
<organism evidence="6 7">
    <name type="scientific">Camelina sativa</name>
    <name type="common">False flax</name>
    <name type="synonym">Myagrum sativum</name>
    <dbReference type="NCBI Taxonomy" id="90675"/>
    <lineage>
        <taxon>Eukaryota</taxon>
        <taxon>Viridiplantae</taxon>
        <taxon>Streptophyta</taxon>
        <taxon>Embryophyta</taxon>
        <taxon>Tracheophyta</taxon>
        <taxon>Spermatophyta</taxon>
        <taxon>Magnoliopsida</taxon>
        <taxon>eudicotyledons</taxon>
        <taxon>Gunneridae</taxon>
        <taxon>Pentapetalae</taxon>
        <taxon>rosids</taxon>
        <taxon>malvids</taxon>
        <taxon>Brassicales</taxon>
        <taxon>Brassicaceae</taxon>
        <taxon>Camelineae</taxon>
        <taxon>Camelina</taxon>
    </lineage>
</organism>
<name>A0ABM1RJB3_CAMSA</name>
<keyword evidence="3" id="KW-0964">Secreted</keyword>
<protein>
    <submittedName>
        <fullName evidence="7">Defensin-like protein 229</fullName>
    </submittedName>
</protein>
<dbReference type="PANTHER" id="PTHR34450:SF5">
    <property type="entry name" value="DEFENSIN-LIKE PROTEIN 229-RELATED"/>
    <property type="match status" value="1"/>
</dbReference>
<evidence type="ECO:0000313" key="6">
    <source>
        <dbReference type="Proteomes" id="UP000694864"/>
    </source>
</evidence>
<evidence type="ECO:0000256" key="4">
    <source>
        <dbReference type="ARBA" id="ARBA00022729"/>
    </source>
</evidence>
<evidence type="ECO:0000313" key="7">
    <source>
        <dbReference type="RefSeq" id="XP_019099101.1"/>
    </source>
</evidence>
<sequence length="88" mass="10075">MKSSTLFMVSCILNHVKEVKSVENKGKKVRKVCTKAQIFKENCGMDGNKTCIKGFNKIKEYPFHCDCELHVPTESRRECICKFPTTPC</sequence>
<evidence type="ECO:0000256" key="5">
    <source>
        <dbReference type="ARBA" id="ARBA00023157"/>
    </source>
</evidence>
<reference evidence="7" key="2">
    <citation type="submission" date="2025-08" db="UniProtKB">
        <authorList>
            <consortium name="RefSeq"/>
        </authorList>
    </citation>
    <scope>IDENTIFICATION</scope>
    <source>
        <tissue evidence="7">Leaf</tissue>
    </source>
</reference>
<comment type="similarity">
    <text evidence="2">Belongs to the DEFL family.</text>
</comment>
<gene>
    <name evidence="7" type="primary">LOC109132232</name>
</gene>
<keyword evidence="4" id="KW-0732">Signal</keyword>
<evidence type="ECO:0000256" key="2">
    <source>
        <dbReference type="ARBA" id="ARBA00006722"/>
    </source>
</evidence>
<proteinExistence type="inferred from homology"/>